<organism evidence="2 3">
    <name type="scientific">Aulographum hederae CBS 113979</name>
    <dbReference type="NCBI Taxonomy" id="1176131"/>
    <lineage>
        <taxon>Eukaryota</taxon>
        <taxon>Fungi</taxon>
        <taxon>Dikarya</taxon>
        <taxon>Ascomycota</taxon>
        <taxon>Pezizomycotina</taxon>
        <taxon>Dothideomycetes</taxon>
        <taxon>Pleosporomycetidae</taxon>
        <taxon>Aulographales</taxon>
        <taxon>Aulographaceae</taxon>
    </lineage>
</organism>
<protein>
    <submittedName>
        <fullName evidence="2">Uncharacterized protein</fullName>
    </submittedName>
</protein>
<evidence type="ECO:0000313" key="2">
    <source>
        <dbReference type="EMBL" id="KAF1984003.1"/>
    </source>
</evidence>
<evidence type="ECO:0000256" key="1">
    <source>
        <dbReference type="SAM" id="MobiDB-lite"/>
    </source>
</evidence>
<accession>A0A6G1GSS4</accession>
<reference evidence="2" key="1">
    <citation type="journal article" date="2020" name="Stud. Mycol.">
        <title>101 Dothideomycetes genomes: a test case for predicting lifestyles and emergence of pathogens.</title>
        <authorList>
            <person name="Haridas S."/>
            <person name="Albert R."/>
            <person name="Binder M."/>
            <person name="Bloem J."/>
            <person name="Labutti K."/>
            <person name="Salamov A."/>
            <person name="Andreopoulos B."/>
            <person name="Baker S."/>
            <person name="Barry K."/>
            <person name="Bills G."/>
            <person name="Bluhm B."/>
            <person name="Cannon C."/>
            <person name="Castanera R."/>
            <person name="Culley D."/>
            <person name="Daum C."/>
            <person name="Ezra D."/>
            <person name="Gonzalez J."/>
            <person name="Henrissat B."/>
            <person name="Kuo A."/>
            <person name="Liang C."/>
            <person name="Lipzen A."/>
            <person name="Lutzoni F."/>
            <person name="Magnuson J."/>
            <person name="Mondo S."/>
            <person name="Nolan M."/>
            <person name="Ohm R."/>
            <person name="Pangilinan J."/>
            <person name="Park H.-J."/>
            <person name="Ramirez L."/>
            <person name="Alfaro M."/>
            <person name="Sun H."/>
            <person name="Tritt A."/>
            <person name="Yoshinaga Y."/>
            <person name="Zwiers L.-H."/>
            <person name="Turgeon B."/>
            <person name="Goodwin S."/>
            <person name="Spatafora J."/>
            <person name="Crous P."/>
            <person name="Grigoriev I."/>
        </authorList>
    </citation>
    <scope>NUCLEOTIDE SEQUENCE</scope>
    <source>
        <strain evidence="2">CBS 113979</strain>
    </source>
</reference>
<keyword evidence="3" id="KW-1185">Reference proteome</keyword>
<dbReference type="EMBL" id="ML977171">
    <property type="protein sequence ID" value="KAF1984003.1"/>
    <property type="molecule type" value="Genomic_DNA"/>
</dbReference>
<feature type="compositionally biased region" description="Basic and acidic residues" evidence="1">
    <location>
        <begin position="103"/>
        <end position="121"/>
    </location>
</feature>
<dbReference type="AlphaFoldDB" id="A0A6G1GSS4"/>
<evidence type="ECO:0000313" key="3">
    <source>
        <dbReference type="Proteomes" id="UP000800041"/>
    </source>
</evidence>
<sequence>MNKELRMHREIVLYHIRNDFPLDNLKTLTMKAKFPLQLTHRTKTNGLSCVLYISIPFHSDPILSDPVHSHRMSPPSSSPTVTVLLTHQTTTIITILQRQPTDPGRDPKTDNKDARISEKKVEKKKRNGQKVEGKRRNRTTSRVLYMYKN</sequence>
<name>A0A6G1GSS4_9PEZI</name>
<proteinExistence type="predicted"/>
<feature type="region of interest" description="Disordered" evidence="1">
    <location>
        <begin position="96"/>
        <end position="141"/>
    </location>
</feature>
<gene>
    <name evidence="2" type="ORF">K402DRAFT_154327</name>
</gene>
<dbReference type="Proteomes" id="UP000800041">
    <property type="component" value="Unassembled WGS sequence"/>
</dbReference>